<reference evidence="1 2" key="1">
    <citation type="journal article" date="2016" name="Nat. Commun.">
        <title>Thousands of microbial genomes shed light on interconnected biogeochemical processes in an aquifer system.</title>
        <authorList>
            <person name="Anantharaman K."/>
            <person name="Brown C.T."/>
            <person name="Hug L.A."/>
            <person name="Sharon I."/>
            <person name="Castelle C.J."/>
            <person name="Probst A.J."/>
            <person name="Thomas B.C."/>
            <person name="Singh A."/>
            <person name="Wilkins M.J."/>
            <person name="Karaoz U."/>
            <person name="Brodie E.L."/>
            <person name="Williams K.H."/>
            <person name="Hubbard S.S."/>
            <person name="Banfield J.F."/>
        </authorList>
    </citation>
    <scope>NUCLEOTIDE SEQUENCE [LARGE SCALE GENOMIC DNA]</scope>
</reference>
<dbReference type="Proteomes" id="UP000177723">
    <property type="component" value="Unassembled WGS sequence"/>
</dbReference>
<dbReference type="EMBL" id="MFHT01000003">
    <property type="protein sequence ID" value="OGF78257.1"/>
    <property type="molecule type" value="Genomic_DNA"/>
</dbReference>
<accession>A0A1F5WRP5</accession>
<comment type="caution">
    <text evidence="1">The sequence shown here is derived from an EMBL/GenBank/DDBJ whole genome shotgun (WGS) entry which is preliminary data.</text>
</comment>
<proteinExistence type="predicted"/>
<dbReference type="AlphaFoldDB" id="A0A1F5WRP5"/>
<evidence type="ECO:0000313" key="1">
    <source>
        <dbReference type="EMBL" id="OGF78257.1"/>
    </source>
</evidence>
<protein>
    <submittedName>
        <fullName evidence="1">Uncharacterized protein</fullName>
    </submittedName>
</protein>
<evidence type="ECO:0000313" key="2">
    <source>
        <dbReference type="Proteomes" id="UP000177723"/>
    </source>
</evidence>
<name>A0A1F5WRP5_9BACT</name>
<gene>
    <name evidence="1" type="ORF">A3F23_02390</name>
</gene>
<organism evidence="1 2">
    <name type="scientific">Candidatus Giovannonibacteria bacterium RIFCSPHIGHO2_12_FULL_43_15</name>
    <dbReference type="NCBI Taxonomy" id="1798341"/>
    <lineage>
        <taxon>Bacteria</taxon>
        <taxon>Candidatus Giovannoniibacteriota</taxon>
    </lineage>
</organism>
<sequence>MIPPSLQEFYIKTKGDPLFAAEGMDLENASAAIGELYQTTSRLEKLYRETKKEYWFHFRHSFLKTLHPFNFLRSFIECEKRRRIFLAEPSAASARRLINSYWHALASWEGDVSSYKKAHLAFIRMERLERSNPEYIYNKYSVNLSDVLKSIDLLAENGKILRAEILFRLQLLLNSAIASKKDNVKVDQDLLETVPRMDYIPFELVGPKLTAESDFILSLEEDVMPSILERYGPIYYTLSHFDGRPKNHQFYLYILKSPEADKKFLRITLADEYFFLEIDPAKYKFHEGISIYEPLIKRGIRFWHQSATTFYSVRDFTYQADLASIADLHWRRKFLDKFLVLSQKSSLLDLFFWNGVIHEQTFLRMAKIEAASGVLNPLSYVFIVRSYPSLFFLPFNRSVWRLEERPNFVGSRFAGGSIYKTLDDIRKDVGKEDLREIFLGPSYRAKDWGELFVVE</sequence>